<proteinExistence type="predicted"/>
<dbReference type="RefSeq" id="WP_191694221.1">
    <property type="nucleotide sequence ID" value="NZ_JACSQN010000006.1"/>
</dbReference>
<evidence type="ECO:0000313" key="2">
    <source>
        <dbReference type="Proteomes" id="UP000626786"/>
    </source>
</evidence>
<protein>
    <submittedName>
        <fullName evidence="1">Uncharacterized protein</fullName>
    </submittedName>
</protein>
<sequence length="139" mass="16094">METNKITLMDAYVIETLRSKGMSNEQLIMDLEQKNLDALKNINANYDYNDLLTLYEQDKSAFTSILTDGYEVKFVTMGGLKGLLELKFDKIADRDYTLTDKGIEHLEMEEHQLHVLNQLLSRNWTIEQSPSKEISVKLM</sequence>
<comment type="caution">
    <text evidence="1">The sequence shown here is derived from an EMBL/GenBank/DDBJ whole genome shotgun (WGS) entry which is preliminary data.</text>
</comment>
<keyword evidence="2" id="KW-1185">Reference proteome</keyword>
<dbReference type="EMBL" id="JACSQN010000006">
    <property type="protein sequence ID" value="MBD7984519.1"/>
    <property type="molecule type" value="Genomic_DNA"/>
</dbReference>
<accession>A0ABR8U911</accession>
<gene>
    <name evidence="1" type="ORF">H9649_08005</name>
</gene>
<evidence type="ECO:0000313" key="1">
    <source>
        <dbReference type="EMBL" id="MBD7984519.1"/>
    </source>
</evidence>
<name>A0ABR8U911_9BACL</name>
<reference evidence="1 2" key="1">
    <citation type="submission" date="2020-08" db="EMBL/GenBank/DDBJ databases">
        <title>A Genomic Blueprint of the Chicken Gut Microbiome.</title>
        <authorList>
            <person name="Gilroy R."/>
            <person name="Ravi A."/>
            <person name="Getino M."/>
            <person name="Pursley I."/>
            <person name="Horton D.L."/>
            <person name="Alikhan N.-F."/>
            <person name="Baker D."/>
            <person name="Gharbi K."/>
            <person name="Hall N."/>
            <person name="Watson M."/>
            <person name="Adriaenssens E.M."/>
            <person name="Foster-Nyarko E."/>
            <person name="Jarju S."/>
            <person name="Secka A."/>
            <person name="Antonio M."/>
            <person name="Oren A."/>
            <person name="Chaudhuri R."/>
            <person name="La Ragione R.M."/>
            <person name="Hildebrand F."/>
            <person name="Pallen M.J."/>
        </authorList>
    </citation>
    <scope>NUCLEOTIDE SEQUENCE [LARGE SCALE GENOMIC DNA]</scope>
    <source>
        <strain evidence="1 2">Sa2YVA2</strain>
    </source>
</reference>
<organism evidence="1 2">
    <name type="scientific">Sporosarcina quadrami</name>
    <dbReference type="NCBI Taxonomy" id="2762234"/>
    <lineage>
        <taxon>Bacteria</taxon>
        <taxon>Bacillati</taxon>
        <taxon>Bacillota</taxon>
        <taxon>Bacilli</taxon>
        <taxon>Bacillales</taxon>
        <taxon>Caryophanaceae</taxon>
        <taxon>Sporosarcina</taxon>
    </lineage>
</organism>
<dbReference type="Proteomes" id="UP000626786">
    <property type="component" value="Unassembled WGS sequence"/>
</dbReference>